<accession>A0A8H7ZPV7</accession>
<feature type="non-terminal residue" evidence="1">
    <location>
        <position position="1"/>
    </location>
</feature>
<name>A0A8H7ZPV7_9FUNG</name>
<gene>
    <name evidence="1" type="ORF">BJ554DRAFT_2490</name>
</gene>
<dbReference type="AlphaFoldDB" id="A0A8H7ZPV7"/>
<dbReference type="EMBL" id="JAEFCI010010003">
    <property type="protein sequence ID" value="KAG5457483.1"/>
    <property type="molecule type" value="Genomic_DNA"/>
</dbReference>
<evidence type="ECO:0000313" key="2">
    <source>
        <dbReference type="Proteomes" id="UP000673691"/>
    </source>
</evidence>
<sequence length="344" mass="38483">EEEELLGETYYTRSSWRTYVPHELHTPGQHLHFGQTHCETRTCVDGIPPLRPLQRALWRRWARARPTSAIFTLKSAGGACSMRAAPRGTHPPLADGTDGGWFFRSPSDRRSCFLFAGRQKNWAAATCRPTTMPSNSNLLVTAAQLEGTIATYLRQPEGRLGEISAKQEKIQRPVRRPREVPKGKALESMAERVRRGAAEEAEGVKGVTRSLEDLAEEIAVPLVLIGRNLERPTEASPLLTQRATEASRQIEKDGQKVSDVAETPFEGMGSSCQGYTQGDIRKDIRICISTYVPALLPSPCALACRRLHPVIDKILVIKRSGGWRHGCRDREFERDRRAHDDRAE</sequence>
<keyword evidence="2" id="KW-1185">Reference proteome</keyword>
<proteinExistence type="predicted"/>
<dbReference type="Proteomes" id="UP000673691">
    <property type="component" value="Unassembled WGS sequence"/>
</dbReference>
<organism evidence="1 2">
    <name type="scientific">Olpidium bornovanus</name>
    <dbReference type="NCBI Taxonomy" id="278681"/>
    <lineage>
        <taxon>Eukaryota</taxon>
        <taxon>Fungi</taxon>
        <taxon>Fungi incertae sedis</taxon>
        <taxon>Olpidiomycota</taxon>
        <taxon>Olpidiomycotina</taxon>
        <taxon>Olpidiomycetes</taxon>
        <taxon>Olpidiales</taxon>
        <taxon>Olpidiaceae</taxon>
        <taxon>Olpidium</taxon>
    </lineage>
</organism>
<evidence type="ECO:0000313" key="1">
    <source>
        <dbReference type="EMBL" id="KAG5457483.1"/>
    </source>
</evidence>
<comment type="caution">
    <text evidence="1">The sequence shown here is derived from an EMBL/GenBank/DDBJ whole genome shotgun (WGS) entry which is preliminary data.</text>
</comment>
<protein>
    <submittedName>
        <fullName evidence="1">Uncharacterized protein</fullName>
    </submittedName>
</protein>
<reference evidence="1 2" key="1">
    <citation type="journal article" name="Sci. Rep.">
        <title>Genome-scale phylogenetic analyses confirm Olpidium as the closest living zoosporic fungus to the non-flagellated, terrestrial fungi.</title>
        <authorList>
            <person name="Chang Y."/>
            <person name="Rochon D."/>
            <person name="Sekimoto S."/>
            <person name="Wang Y."/>
            <person name="Chovatia M."/>
            <person name="Sandor L."/>
            <person name="Salamov A."/>
            <person name="Grigoriev I.V."/>
            <person name="Stajich J.E."/>
            <person name="Spatafora J.W."/>
        </authorList>
    </citation>
    <scope>NUCLEOTIDE SEQUENCE [LARGE SCALE GENOMIC DNA]</scope>
    <source>
        <strain evidence="1">S191</strain>
    </source>
</reference>